<dbReference type="Gene3D" id="3.40.190.290">
    <property type="match status" value="1"/>
</dbReference>
<evidence type="ECO:0000256" key="1">
    <source>
        <dbReference type="ARBA" id="ARBA00009437"/>
    </source>
</evidence>
<keyword evidence="3" id="KW-0238">DNA-binding</keyword>
<dbReference type="Proteomes" id="UP000324497">
    <property type="component" value="Chromosome"/>
</dbReference>
<evidence type="ECO:0000256" key="4">
    <source>
        <dbReference type="ARBA" id="ARBA00023163"/>
    </source>
</evidence>
<dbReference type="SUPFAM" id="SSF46785">
    <property type="entry name" value="Winged helix' DNA-binding domain"/>
    <property type="match status" value="1"/>
</dbReference>
<comment type="similarity">
    <text evidence="1">Belongs to the LysR transcriptional regulatory family.</text>
</comment>
<dbReference type="RefSeq" id="WP_148126380.1">
    <property type="nucleotide sequence ID" value="NZ_CP018180.1"/>
</dbReference>
<gene>
    <name evidence="6" type="ORF">BSQ50_03315</name>
</gene>
<dbReference type="InterPro" id="IPR050950">
    <property type="entry name" value="HTH-type_LysR_regulators"/>
</dbReference>
<feature type="domain" description="HTH lysR-type" evidence="5">
    <location>
        <begin position="1"/>
        <end position="60"/>
    </location>
</feature>
<reference evidence="6 7" key="1">
    <citation type="submission" date="2016-11" db="EMBL/GenBank/DDBJ databases">
        <title>Interaction between Lactobacillus species and yeast in water kefir.</title>
        <authorList>
            <person name="Behr J."/>
            <person name="Xu D."/>
            <person name="Vogel R.F."/>
        </authorList>
    </citation>
    <scope>NUCLEOTIDE SEQUENCE [LARGE SCALE GENOMIC DNA]</scope>
    <source>
        <strain evidence="6 7">TMW 1.1827</strain>
    </source>
</reference>
<dbReference type="KEGG" id="lng:BSQ50_03315"/>
<dbReference type="SUPFAM" id="SSF53850">
    <property type="entry name" value="Periplasmic binding protein-like II"/>
    <property type="match status" value="1"/>
</dbReference>
<evidence type="ECO:0000313" key="6">
    <source>
        <dbReference type="EMBL" id="AUJ31672.1"/>
    </source>
</evidence>
<dbReference type="EMBL" id="CP018180">
    <property type="protein sequence ID" value="AUJ31672.1"/>
    <property type="molecule type" value="Genomic_DNA"/>
</dbReference>
<dbReference type="GO" id="GO:0003700">
    <property type="term" value="F:DNA-binding transcription factor activity"/>
    <property type="evidence" value="ECO:0007669"/>
    <property type="project" value="InterPro"/>
</dbReference>
<organism evidence="6 7">
    <name type="scientific">Liquorilactobacillus nagelii</name>
    <dbReference type="NCBI Taxonomy" id="82688"/>
    <lineage>
        <taxon>Bacteria</taxon>
        <taxon>Bacillati</taxon>
        <taxon>Bacillota</taxon>
        <taxon>Bacilli</taxon>
        <taxon>Lactobacillales</taxon>
        <taxon>Lactobacillaceae</taxon>
        <taxon>Liquorilactobacillus</taxon>
    </lineage>
</organism>
<dbReference type="AlphaFoldDB" id="A0A3S6QU69"/>
<dbReference type="InterPro" id="IPR036388">
    <property type="entry name" value="WH-like_DNA-bd_sf"/>
</dbReference>
<dbReference type="InterPro" id="IPR000847">
    <property type="entry name" value="LysR_HTH_N"/>
</dbReference>
<dbReference type="Gene3D" id="1.10.10.10">
    <property type="entry name" value="Winged helix-like DNA-binding domain superfamily/Winged helix DNA-binding domain"/>
    <property type="match status" value="1"/>
</dbReference>
<sequence>MNIKDLKYFHQLIKDKNFSKVAAHFSVSQPTITLAIKRIEKKFGSRLFIRDQSHHELQVTASGYQLDEHIQQVLNEMATAQKELQRINSTKILFGLPPIIGTYYFPAVTPALLRQGLMKNLETFETGSKDMLQLLIKGSLDLALIASMQPIEQHQIMAQVFKSYDFKIIVSPKHHLAQQPKIAFKDLKKESFIVLNEGFIHNTAFKRLCRQHDFQPNVVYQTSDVHVLKAMVKENIGIAFLTEIAVPANEELVSLALVDPQQPHFLISLAYRKNHHLGEIQQKLTKILTSKAQQE</sequence>
<name>A0A3S6QU69_9LACO</name>
<protein>
    <submittedName>
        <fullName evidence="6">LysR family transcriptional regulator</fullName>
    </submittedName>
</protein>
<evidence type="ECO:0000256" key="3">
    <source>
        <dbReference type="ARBA" id="ARBA00023125"/>
    </source>
</evidence>
<dbReference type="Pfam" id="PF03466">
    <property type="entry name" value="LysR_substrate"/>
    <property type="match status" value="1"/>
</dbReference>
<evidence type="ECO:0000256" key="2">
    <source>
        <dbReference type="ARBA" id="ARBA00023015"/>
    </source>
</evidence>
<dbReference type="PROSITE" id="PS50931">
    <property type="entry name" value="HTH_LYSR"/>
    <property type="match status" value="1"/>
</dbReference>
<dbReference type="PANTHER" id="PTHR30419">
    <property type="entry name" value="HTH-TYPE TRANSCRIPTIONAL REGULATOR YBHD"/>
    <property type="match status" value="1"/>
</dbReference>
<dbReference type="Pfam" id="PF00126">
    <property type="entry name" value="HTH_1"/>
    <property type="match status" value="1"/>
</dbReference>
<proteinExistence type="inferred from homology"/>
<keyword evidence="7" id="KW-1185">Reference proteome</keyword>
<dbReference type="PRINTS" id="PR00039">
    <property type="entry name" value="HTHLYSR"/>
</dbReference>
<keyword evidence="4" id="KW-0804">Transcription</keyword>
<dbReference type="GO" id="GO:0005829">
    <property type="term" value="C:cytosol"/>
    <property type="evidence" value="ECO:0007669"/>
    <property type="project" value="TreeGrafter"/>
</dbReference>
<accession>A0A3S6QU69</accession>
<evidence type="ECO:0000313" key="7">
    <source>
        <dbReference type="Proteomes" id="UP000324497"/>
    </source>
</evidence>
<dbReference type="PANTHER" id="PTHR30419:SF8">
    <property type="entry name" value="NITROGEN ASSIMILATION TRANSCRIPTIONAL ACTIVATOR-RELATED"/>
    <property type="match status" value="1"/>
</dbReference>
<dbReference type="InterPro" id="IPR036390">
    <property type="entry name" value="WH_DNA-bd_sf"/>
</dbReference>
<dbReference type="InterPro" id="IPR005119">
    <property type="entry name" value="LysR_subst-bd"/>
</dbReference>
<evidence type="ECO:0000259" key="5">
    <source>
        <dbReference type="PROSITE" id="PS50931"/>
    </source>
</evidence>
<dbReference type="GO" id="GO:0003677">
    <property type="term" value="F:DNA binding"/>
    <property type="evidence" value="ECO:0007669"/>
    <property type="project" value="UniProtKB-KW"/>
</dbReference>
<keyword evidence="2" id="KW-0805">Transcription regulation</keyword>